<evidence type="ECO:0000313" key="8">
    <source>
        <dbReference type="EMBL" id="SFW23307.1"/>
    </source>
</evidence>
<comment type="subcellular location">
    <subcellularLocation>
        <location evidence="1">Membrane</location>
        <topology evidence="1">Multi-pass membrane protein</topology>
    </subcellularLocation>
</comment>
<dbReference type="RefSeq" id="WP_072299625.1">
    <property type="nucleotide sequence ID" value="NZ_FPIP01000002.1"/>
</dbReference>
<organism evidence="8 9">
    <name type="scientific">Ruminococcus flavefaciens</name>
    <dbReference type="NCBI Taxonomy" id="1265"/>
    <lineage>
        <taxon>Bacteria</taxon>
        <taxon>Bacillati</taxon>
        <taxon>Bacillota</taxon>
        <taxon>Clostridia</taxon>
        <taxon>Eubacteriales</taxon>
        <taxon>Oscillospiraceae</taxon>
        <taxon>Ruminococcus</taxon>
    </lineage>
</organism>
<dbReference type="PANTHER" id="PTHR38459:SF5">
    <property type="entry name" value="CELL WALL TEICHOIC ACID GLYCOSYLATION PROTEIN GTCA"/>
    <property type="match status" value="1"/>
</dbReference>
<gene>
    <name evidence="8" type="ORF">SAMN02910280_1269</name>
</gene>
<evidence type="ECO:0000256" key="6">
    <source>
        <dbReference type="SAM" id="Phobius"/>
    </source>
</evidence>
<keyword evidence="4 6" id="KW-1133">Transmembrane helix</keyword>
<comment type="similarity">
    <text evidence="2">Belongs to the GtrA family.</text>
</comment>
<evidence type="ECO:0000256" key="3">
    <source>
        <dbReference type="ARBA" id="ARBA00022692"/>
    </source>
</evidence>
<dbReference type="PANTHER" id="PTHR38459">
    <property type="entry name" value="PROPHAGE BACTOPRENOL-LINKED GLUCOSE TRANSLOCASE HOMOLOG"/>
    <property type="match status" value="1"/>
</dbReference>
<evidence type="ECO:0000313" key="9">
    <source>
        <dbReference type="Proteomes" id="UP000183461"/>
    </source>
</evidence>
<evidence type="ECO:0000256" key="4">
    <source>
        <dbReference type="ARBA" id="ARBA00022989"/>
    </source>
</evidence>
<evidence type="ECO:0000256" key="1">
    <source>
        <dbReference type="ARBA" id="ARBA00004141"/>
    </source>
</evidence>
<reference evidence="8 9" key="1">
    <citation type="submission" date="2016-11" db="EMBL/GenBank/DDBJ databases">
        <authorList>
            <person name="Jaros S."/>
            <person name="Januszkiewicz K."/>
            <person name="Wedrychowicz H."/>
        </authorList>
    </citation>
    <scope>NUCLEOTIDE SEQUENCE [LARGE SCALE GENOMIC DNA]</scope>
    <source>
        <strain evidence="8 9">YL228</strain>
    </source>
</reference>
<feature type="transmembrane region" description="Helical" evidence="6">
    <location>
        <begin position="42"/>
        <end position="60"/>
    </location>
</feature>
<feature type="domain" description="GtrA/DPMS transmembrane" evidence="7">
    <location>
        <begin position="17"/>
        <end position="133"/>
    </location>
</feature>
<dbReference type="Pfam" id="PF04138">
    <property type="entry name" value="GtrA_DPMS_TM"/>
    <property type="match status" value="1"/>
</dbReference>
<evidence type="ECO:0000256" key="2">
    <source>
        <dbReference type="ARBA" id="ARBA00009399"/>
    </source>
</evidence>
<accession>A0A1K1MJN8</accession>
<proteinExistence type="inferred from homology"/>
<sequence>MKDSNDNNKKSLKRIIRYGCGGVATTLLNIFLYQFFLLFLDYRISNIISIVLSKIFAYTVNKHFVFHSKCRNMRELLSEIFRFIVMRGATGLIDYFGLIAAVEIFGMNKIWSKYLIQLIVIILNYILGKKAVFITTDETKK</sequence>
<dbReference type="GO" id="GO:0005886">
    <property type="term" value="C:plasma membrane"/>
    <property type="evidence" value="ECO:0007669"/>
    <property type="project" value="TreeGrafter"/>
</dbReference>
<protein>
    <submittedName>
        <fullName evidence="8">Putative flippase GtrA (Transmembrane translocase of bactoprenol-linked glucose)</fullName>
    </submittedName>
</protein>
<evidence type="ECO:0000259" key="7">
    <source>
        <dbReference type="Pfam" id="PF04138"/>
    </source>
</evidence>
<evidence type="ECO:0000256" key="5">
    <source>
        <dbReference type="ARBA" id="ARBA00023136"/>
    </source>
</evidence>
<keyword evidence="3 6" id="KW-0812">Transmembrane</keyword>
<feature type="transmembrane region" description="Helical" evidence="6">
    <location>
        <begin position="114"/>
        <end position="133"/>
    </location>
</feature>
<dbReference type="AlphaFoldDB" id="A0A1K1MJN8"/>
<name>A0A1K1MJN8_RUMFL</name>
<feature type="transmembrane region" description="Helical" evidence="6">
    <location>
        <begin position="15"/>
        <end position="36"/>
    </location>
</feature>
<dbReference type="InterPro" id="IPR007267">
    <property type="entry name" value="GtrA_DPMS_TM"/>
</dbReference>
<dbReference type="GO" id="GO:0000271">
    <property type="term" value="P:polysaccharide biosynthetic process"/>
    <property type="evidence" value="ECO:0007669"/>
    <property type="project" value="InterPro"/>
</dbReference>
<dbReference type="InterPro" id="IPR051401">
    <property type="entry name" value="GtrA_CellWall_Glycosyl"/>
</dbReference>
<feature type="transmembrane region" description="Helical" evidence="6">
    <location>
        <begin position="80"/>
        <end position="102"/>
    </location>
</feature>
<dbReference type="Proteomes" id="UP000183461">
    <property type="component" value="Unassembled WGS sequence"/>
</dbReference>
<keyword evidence="5 6" id="KW-0472">Membrane</keyword>
<dbReference type="EMBL" id="FPIP01000002">
    <property type="protein sequence ID" value="SFW23307.1"/>
    <property type="molecule type" value="Genomic_DNA"/>
</dbReference>